<feature type="compositionally biased region" description="Polar residues" evidence="1">
    <location>
        <begin position="26"/>
        <end position="35"/>
    </location>
</feature>
<gene>
    <name evidence="2" type="ORF">CTheo_5966</name>
</gene>
<name>A0A5N5QH33_9AGAM</name>
<dbReference type="OrthoDB" id="3224733at2759"/>
<feature type="region of interest" description="Disordered" evidence="1">
    <location>
        <begin position="1"/>
        <end position="38"/>
    </location>
</feature>
<protein>
    <submittedName>
        <fullName evidence="2">Uncharacterized protein</fullName>
    </submittedName>
</protein>
<dbReference type="Proteomes" id="UP000383932">
    <property type="component" value="Unassembled WGS sequence"/>
</dbReference>
<accession>A0A5N5QH33</accession>
<evidence type="ECO:0000256" key="1">
    <source>
        <dbReference type="SAM" id="MobiDB-lite"/>
    </source>
</evidence>
<organism evidence="2 3">
    <name type="scientific">Ceratobasidium theobromae</name>
    <dbReference type="NCBI Taxonomy" id="1582974"/>
    <lineage>
        <taxon>Eukaryota</taxon>
        <taxon>Fungi</taxon>
        <taxon>Dikarya</taxon>
        <taxon>Basidiomycota</taxon>
        <taxon>Agaricomycotina</taxon>
        <taxon>Agaricomycetes</taxon>
        <taxon>Cantharellales</taxon>
        <taxon>Ceratobasidiaceae</taxon>
        <taxon>Ceratobasidium</taxon>
    </lineage>
</organism>
<proteinExistence type="predicted"/>
<evidence type="ECO:0000313" key="3">
    <source>
        <dbReference type="Proteomes" id="UP000383932"/>
    </source>
</evidence>
<keyword evidence="3" id="KW-1185">Reference proteome</keyword>
<reference evidence="2 3" key="1">
    <citation type="journal article" date="2019" name="Fungal Biol. Biotechnol.">
        <title>Draft genome sequence of fastidious pathogen Ceratobasidium theobromae, which causes vascular-streak dieback in Theobroma cacao.</title>
        <authorList>
            <person name="Ali S.S."/>
            <person name="Asman A."/>
            <person name="Shao J."/>
            <person name="Firmansyah A.P."/>
            <person name="Susilo A.W."/>
            <person name="Rosmana A."/>
            <person name="McMahon P."/>
            <person name="Junaid M."/>
            <person name="Guest D."/>
            <person name="Kheng T.Y."/>
            <person name="Meinhardt L.W."/>
            <person name="Bailey B.A."/>
        </authorList>
    </citation>
    <scope>NUCLEOTIDE SEQUENCE [LARGE SCALE GENOMIC DNA]</scope>
    <source>
        <strain evidence="2 3">CT2</strain>
    </source>
</reference>
<dbReference type="AlphaFoldDB" id="A0A5N5QH33"/>
<sequence length="291" mass="32655">MHADRKQPFDSSRVFQGVGGKRELGTPSQPQSRGASVTGLGFGTRGYLIDRSFRGINGRHTLCPSAFCYIGSPAKPMSGVNQPSRAETEEIQITENLDPASVINLARTCRILWKYMWKSRYVWQRALVNGQHEYPELPIGIVRHPRTLVILYFTRECVMCGSETTNAILEEFVRLCDTCAERELVPAPIQPPEFANLIIWQNGPHRYVRVVFRRDLPQTEAPALPVDVALGVVFRQGRLLAQPIPTTYDHFDGNDTAAYYQDTPLENPSAETINQLHGFPTDLSDDEGDPL</sequence>
<comment type="caution">
    <text evidence="2">The sequence shown here is derived from an EMBL/GenBank/DDBJ whole genome shotgun (WGS) entry which is preliminary data.</text>
</comment>
<dbReference type="EMBL" id="SSOP01000158">
    <property type="protein sequence ID" value="KAB5590597.1"/>
    <property type="molecule type" value="Genomic_DNA"/>
</dbReference>
<evidence type="ECO:0000313" key="2">
    <source>
        <dbReference type="EMBL" id="KAB5590597.1"/>
    </source>
</evidence>